<organism evidence="3 4">
    <name type="scientific">Mesotoga infera</name>
    <dbReference type="NCBI Taxonomy" id="1236046"/>
    <lineage>
        <taxon>Bacteria</taxon>
        <taxon>Thermotogati</taxon>
        <taxon>Thermotogota</taxon>
        <taxon>Thermotogae</taxon>
        <taxon>Kosmotogales</taxon>
        <taxon>Kosmotogaceae</taxon>
        <taxon>Mesotoga</taxon>
    </lineage>
</organism>
<name>A0A7Z7PNN7_9BACT</name>
<evidence type="ECO:0000256" key="1">
    <source>
        <dbReference type="SAM" id="SignalP"/>
    </source>
</evidence>
<dbReference type="RefSeq" id="WP_169698737.1">
    <property type="nucleotide sequence ID" value="NZ_LS974202.1"/>
</dbReference>
<dbReference type="EMBL" id="LS974202">
    <property type="protein sequence ID" value="SSC12404.1"/>
    <property type="molecule type" value="Genomic_DNA"/>
</dbReference>
<dbReference type="PANTHER" id="PTHR23150">
    <property type="entry name" value="SULFATASE MODIFYING FACTOR 1, 2"/>
    <property type="match status" value="1"/>
</dbReference>
<accession>A0A7Z7PNN7</accession>
<evidence type="ECO:0000313" key="4">
    <source>
        <dbReference type="Proteomes" id="UP000250796"/>
    </source>
</evidence>
<feature type="domain" description="Sulfatase-modifying factor enzyme-like" evidence="2">
    <location>
        <begin position="235"/>
        <end position="479"/>
    </location>
</feature>
<reference evidence="3 4" key="1">
    <citation type="submission" date="2017-01" db="EMBL/GenBank/DDBJ databases">
        <authorList>
            <person name="Erauso G."/>
        </authorList>
    </citation>
    <scope>NUCLEOTIDE SEQUENCE [LARGE SCALE GENOMIC DNA]</scope>
    <source>
        <strain evidence="3">MESINF1</strain>
    </source>
</reference>
<dbReference type="InterPro" id="IPR005532">
    <property type="entry name" value="SUMF_dom"/>
</dbReference>
<dbReference type="InterPro" id="IPR051043">
    <property type="entry name" value="Sulfatase_Mod_Factor_Kinase"/>
</dbReference>
<dbReference type="GO" id="GO:0120147">
    <property type="term" value="F:formylglycine-generating oxidase activity"/>
    <property type="evidence" value="ECO:0007669"/>
    <property type="project" value="TreeGrafter"/>
</dbReference>
<dbReference type="InterPro" id="IPR042095">
    <property type="entry name" value="SUMF_sf"/>
</dbReference>
<dbReference type="Pfam" id="PF03781">
    <property type="entry name" value="FGE-sulfatase"/>
    <property type="match status" value="1"/>
</dbReference>
<gene>
    <name evidence="3" type="ORF">MESINF_0955</name>
</gene>
<keyword evidence="4" id="KW-1185">Reference proteome</keyword>
<dbReference type="Proteomes" id="UP000250796">
    <property type="component" value="Chromosome MESINF"/>
</dbReference>
<feature type="signal peptide" evidence="1">
    <location>
        <begin position="1"/>
        <end position="19"/>
    </location>
</feature>
<dbReference type="KEGG" id="minf:MESINF_0955"/>
<proteinExistence type="predicted"/>
<sequence>MKKAMIVVSVLLLSVMVIANTGARIQMRNGDVIECEISMENISFITDYGEFKIPVSFVKEIVFPAPGNRVTTLNTVFPNETFGGFLLDEYISISLLGNPIRFHKDAINRINIYNDSRIITQELVQVYLKTGDQFYGEMLSPVVKIQTSYVELEIATEDIEGMEFEGEGNVLTKIKINNGSEMNGTIKDDFIVFRLLSGSELGVSPGKIKSILFLKKTESGVIQVSSSSFFQTSGNMVFVDKGSFTMGDTWGGGESDEKPTHKVTFTYDFYMGKYETTFDEYDAFCEAMGRSKPSDNGWGRGKRPVINVSWWDAIAYCNWLSEKEKLPKAYDNNGNLLDKDGRITSDPSKVVGYRLPTEAEWEYAARGGNKSNGYKYSGSDNVGDVAWYTSNSGSKTQEVGKKLPNELGLYDMSGNVWEWCSDWKGSYSSSAQTNPYNNSGSYRVLRGGSWNSIATRVRVALRGNSSPTYTYYGLGFRICRTVP</sequence>
<feature type="chain" id="PRO_5030687988" description="Sulfatase-modifying factor enzyme-like domain-containing protein" evidence="1">
    <location>
        <begin position="20"/>
        <end position="483"/>
    </location>
</feature>
<dbReference type="SUPFAM" id="SSF56436">
    <property type="entry name" value="C-type lectin-like"/>
    <property type="match status" value="1"/>
</dbReference>
<dbReference type="InterPro" id="IPR016187">
    <property type="entry name" value="CTDL_fold"/>
</dbReference>
<evidence type="ECO:0000259" key="2">
    <source>
        <dbReference type="Pfam" id="PF03781"/>
    </source>
</evidence>
<keyword evidence="1" id="KW-0732">Signal</keyword>
<evidence type="ECO:0000313" key="3">
    <source>
        <dbReference type="EMBL" id="SSC12404.1"/>
    </source>
</evidence>
<dbReference type="Gene3D" id="3.90.1580.10">
    <property type="entry name" value="paralog of FGE (formylglycine-generating enzyme)"/>
    <property type="match status" value="1"/>
</dbReference>
<dbReference type="PANTHER" id="PTHR23150:SF19">
    <property type="entry name" value="FORMYLGLYCINE-GENERATING ENZYME"/>
    <property type="match status" value="1"/>
</dbReference>
<protein>
    <recommendedName>
        <fullName evidence="2">Sulfatase-modifying factor enzyme-like domain-containing protein</fullName>
    </recommendedName>
</protein>
<dbReference type="AlphaFoldDB" id="A0A7Z7PNN7"/>